<reference evidence="2 3" key="1">
    <citation type="submission" date="2018-02" db="EMBL/GenBank/DDBJ databases">
        <title>Subsurface microbial communities from deep shales in Ohio and West Virginia, USA.</title>
        <authorList>
            <person name="Wrighton K."/>
        </authorList>
    </citation>
    <scope>NUCLEOTIDE SEQUENCE [LARGE SCALE GENOMIC DNA]</scope>
    <source>
        <strain evidence="2 3">OWC-G53F</strain>
    </source>
</reference>
<keyword evidence="1" id="KW-0175">Coiled coil</keyword>
<dbReference type="AlphaFoldDB" id="A0A2S6H5C3"/>
<feature type="coiled-coil region" evidence="1">
    <location>
        <begin position="124"/>
        <end position="165"/>
    </location>
</feature>
<accession>A0A2S6H5C3</accession>
<gene>
    <name evidence="2" type="ORF">B0F88_10376</name>
</gene>
<comment type="caution">
    <text evidence="2">The sequence shown here is derived from an EMBL/GenBank/DDBJ whole genome shotgun (WGS) entry which is preliminary data.</text>
</comment>
<proteinExistence type="predicted"/>
<dbReference type="RefSeq" id="WP_146083311.1">
    <property type="nucleotide sequence ID" value="NZ_PTIY01000003.1"/>
</dbReference>
<evidence type="ECO:0000256" key="1">
    <source>
        <dbReference type="SAM" id="Coils"/>
    </source>
</evidence>
<evidence type="ECO:0000313" key="2">
    <source>
        <dbReference type="EMBL" id="PPK72643.1"/>
    </source>
</evidence>
<keyword evidence="3" id="KW-1185">Reference proteome</keyword>
<evidence type="ECO:0000313" key="3">
    <source>
        <dbReference type="Proteomes" id="UP000238071"/>
    </source>
</evidence>
<sequence length="183" mass="20949">MKEHYRIAHIVQVTEEGICIGSAYFHNIIVIGLDGTIKKRIHSLNNEDLSRYLREMDADPAMLRKLIQSPDTFTASVIVYTYNGADIIEKQCEMPGWPNVTHDGYIMYDNTFSTDINTVIAWAKNTADCKIIGLTSRIAELEEQINKMELQLINHKNDREKLETRVSEFPFTRINKSPIGKST</sequence>
<dbReference type="Proteomes" id="UP000238071">
    <property type="component" value="Unassembled WGS sequence"/>
</dbReference>
<dbReference type="OrthoDB" id="7067216at2"/>
<name>A0A2S6H5C3_9GAMM</name>
<protein>
    <submittedName>
        <fullName evidence="2">Uncharacterized protein</fullName>
    </submittedName>
</protein>
<dbReference type="EMBL" id="PTIY01000003">
    <property type="protein sequence ID" value="PPK72643.1"/>
    <property type="molecule type" value="Genomic_DNA"/>
</dbReference>
<organism evidence="2 3">
    <name type="scientific">Methylobacter tundripaludum</name>
    <dbReference type="NCBI Taxonomy" id="173365"/>
    <lineage>
        <taxon>Bacteria</taxon>
        <taxon>Pseudomonadati</taxon>
        <taxon>Pseudomonadota</taxon>
        <taxon>Gammaproteobacteria</taxon>
        <taxon>Methylococcales</taxon>
        <taxon>Methylococcaceae</taxon>
        <taxon>Methylobacter</taxon>
    </lineage>
</organism>